<organism evidence="5 6">
    <name type="scientific">Arabidopsis suecica</name>
    <name type="common">Swedish thale-cress</name>
    <name type="synonym">Cardaminopsis suecica</name>
    <dbReference type="NCBI Taxonomy" id="45249"/>
    <lineage>
        <taxon>Eukaryota</taxon>
        <taxon>Viridiplantae</taxon>
        <taxon>Streptophyta</taxon>
        <taxon>Embryophyta</taxon>
        <taxon>Tracheophyta</taxon>
        <taxon>Spermatophyta</taxon>
        <taxon>Magnoliopsida</taxon>
        <taxon>eudicotyledons</taxon>
        <taxon>Gunneridae</taxon>
        <taxon>Pentapetalae</taxon>
        <taxon>rosids</taxon>
        <taxon>malvids</taxon>
        <taxon>Brassicales</taxon>
        <taxon>Brassicaceae</taxon>
        <taxon>Camelineae</taxon>
        <taxon>Arabidopsis</taxon>
    </lineage>
</organism>
<evidence type="ECO:0000313" key="6">
    <source>
        <dbReference type="Proteomes" id="UP000694251"/>
    </source>
</evidence>
<feature type="region of interest" description="Disordered" evidence="2">
    <location>
        <begin position="298"/>
        <end position="325"/>
    </location>
</feature>
<gene>
    <name evidence="5" type="ORF">ISN44_As04g003970</name>
</gene>
<dbReference type="CDD" id="cd09272">
    <property type="entry name" value="RNase_HI_RT_Ty1"/>
    <property type="match status" value="1"/>
</dbReference>
<dbReference type="PANTHER" id="PTHR11439:SF462">
    <property type="match status" value="1"/>
</dbReference>
<dbReference type="InterPro" id="IPR054722">
    <property type="entry name" value="PolX-like_BBD"/>
</dbReference>
<dbReference type="InterPro" id="IPR001584">
    <property type="entry name" value="Integrase_cat-core"/>
</dbReference>
<keyword evidence="1" id="KW-0479">Metal-binding</keyword>
<dbReference type="Pfam" id="PF13976">
    <property type="entry name" value="gag_pre-integrs"/>
    <property type="match status" value="1"/>
</dbReference>
<dbReference type="GO" id="GO:0008270">
    <property type="term" value="F:zinc ion binding"/>
    <property type="evidence" value="ECO:0007669"/>
    <property type="project" value="UniProtKB-KW"/>
</dbReference>
<dbReference type="Pfam" id="PF22936">
    <property type="entry name" value="Pol_BBD"/>
    <property type="match status" value="1"/>
</dbReference>
<evidence type="ECO:0000313" key="5">
    <source>
        <dbReference type="EMBL" id="KAG7619509.1"/>
    </source>
</evidence>
<feature type="compositionally biased region" description="Polar residues" evidence="2">
    <location>
        <begin position="829"/>
        <end position="840"/>
    </location>
</feature>
<keyword evidence="1" id="KW-0862">Zinc</keyword>
<feature type="compositionally biased region" description="Polar residues" evidence="2">
    <location>
        <begin position="253"/>
        <end position="264"/>
    </location>
</feature>
<dbReference type="InterPro" id="IPR025724">
    <property type="entry name" value="GAG-pre-integrase_dom"/>
</dbReference>
<feature type="domain" description="Integrase catalytic" evidence="4">
    <location>
        <begin position="558"/>
        <end position="731"/>
    </location>
</feature>
<dbReference type="Pfam" id="PF25597">
    <property type="entry name" value="SH3_retrovirus"/>
    <property type="match status" value="1"/>
</dbReference>
<feature type="region of interest" description="Disordered" evidence="2">
    <location>
        <begin position="829"/>
        <end position="878"/>
    </location>
</feature>
<evidence type="ECO:0000256" key="1">
    <source>
        <dbReference type="PROSITE-ProRule" id="PRU00047"/>
    </source>
</evidence>
<accession>A0A8T2E7S4</accession>
<dbReference type="InterPro" id="IPR057670">
    <property type="entry name" value="SH3_retrovirus"/>
</dbReference>
<dbReference type="PANTHER" id="PTHR11439">
    <property type="entry name" value="GAG-POL-RELATED RETROTRANSPOSON"/>
    <property type="match status" value="1"/>
</dbReference>
<dbReference type="EMBL" id="JAEFBJ010000004">
    <property type="protein sequence ID" value="KAG7619509.1"/>
    <property type="molecule type" value="Genomic_DNA"/>
</dbReference>
<protein>
    <submittedName>
        <fullName evidence="5">Integrase catalytic core</fullName>
    </submittedName>
</protein>
<evidence type="ECO:0000259" key="4">
    <source>
        <dbReference type="PROSITE" id="PS50994"/>
    </source>
</evidence>
<keyword evidence="6" id="KW-1185">Reference proteome</keyword>
<dbReference type="PROSITE" id="PS50158">
    <property type="entry name" value="ZF_CCHC"/>
    <property type="match status" value="1"/>
</dbReference>
<feature type="domain" description="CCHC-type" evidence="3">
    <location>
        <begin position="273"/>
        <end position="286"/>
    </location>
</feature>
<evidence type="ECO:0000259" key="3">
    <source>
        <dbReference type="PROSITE" id="PS50158"/>
    </source>
</evidence>
<sequence>MTSEDNRVIVTAKPTEMQRRTISPYDLTSNDNPGSIISRPLLRSDNYEEWAINLETALYSRKKFGFLDGSIKPPTEDSPDYEDWKPINALIVSWIKMTIEPKLLSNISHKPIARDLWEHIRKRYRVSNGPRIQQLRREIANCQQVGLSIETYYGKLTKLWDSYNCYRPPLCCTCGKCTCDLSSKSEKQREEDKVHDFLMGLDEDTFGIVRSNLMSQEPLPTLEHAYLKVTQDEDARVKRKTQENKSENMAFLAQQSQRSRPSQYENKDAGVMCTNCNRMGHRAESCFQILGFPEWWGDRPRNRMSRGRGSSSSAGSSRGRGSVGKANVARIVDQHEIGVANVAVTDSDRAAVCNLTDEQWLSVKRAMNAASNDTNEQSSGKISSPSWILDTGATHHMTCRKEILRDIRKSTPTYIILADGRTVMSDVVGTVVLNSHLSLIEVFYIENLGFDLISVTQLMAENDCVMQLSVPFCVLQDRSTRMLIGVGKPIGGLVYFRNTEVVAIAKGTANQSLELWHRRLGHPSLKVVELLPDFSFSRSSSAFMNKACETCIQAKQTRCSFPLSNNKTTDTFEMIHCDIWGPYRVPSHSGARYFLTIVDDFSRGTWIYFMNAKSETSTKLRYFLAMVDRQFGKKVRTIRSDNGSEFISLSTYFLENGIRHETSCVGTPQQNGRVERKHRHLLNVARAIMFEGHLPIEFWGECALAAAYLINRTPSMILSGKTPYEVLYGVTPSYDHLRVIGCVCHIRNRDHNGDKFASRSRKCIFIGYPYGQKGWRVYDIEKGIFCVSRDVIFREDILAYTGEEGSETLVDDTNPFVTEPEPALAQILTTHSPPIRNQSQRSKKASKENPTITSTEISQESDIIEHDEVETNDNDHGDNVIETEELRNDEEADIETEHVVTIETEHNQDTLPIALRQSVRPRTQPAYLKDYDTTLVCSTSGCVYPIKDVLSDSRFSVQHKAFLVAITTGREPKNFSEAMRDPRWTEAVGKEIGSLESNQTWTLEDLPPGKKAIGCQWVFRIKHRSDGSIERYKARLVVLGNRQVEGVDYGETFAPVVKMTTVRSFLSIVSAPNWEVHQMDVHNAFLHGDLEEEVYMKLPPGFSKQTDGKVCRLRKSLYGLKQAPRCWFAKLATSLEAYGFEQSLSDYSLFVYKTEDIEVRVLVYVDDLVITGNTIGAITNFKEYLSKCFYMKDLGVLKYFLGIEVARNSEGIYLSQRKYVLDILTETGLLGSKPATFPLEQHQQLGLANGPLLSHPEQYRRLIGKLIYLGVTRPDLSYSVHVLSQFMQTPREEHWKAALRVVRYLKETVGQGILLRLDSDLTLYGWCDSDYAGCPLTRRSSTGWFIQLGQSPISWKTKKQQVVSHSSAEAEYRAMSWTAKELKWLKALLLDLGVSHTQPMRLYCDNMAALHISANPVFHERTKHIEKDCHFVRDEIKSGNIITAHVSTKIQLADIFTKALGQKEFDEFWDKLGIMNLHAPA</sequence>
<dbReference type="Pfam" id="PF14244">
    <property type="entry name" value="Retrotran_gag_3"/>
    <property type="match status" value="1"/>
</dbReference>
<dbReference type="PROSITE" id="PS50994">
    <property type="entry name" value="INTEGRASE"/>
    <property type="match status" value="1"/>
</dbReference>
<keyword evidence="1" id="KW-0863">Zinc-finger</keyword>
<comment type="caution">
    <text evidence="5">The sequence shown here is derived from an EMBL/GenBank/DDBJ whole genome shotgun (WGS) entry which is preliminary data.</text>
</comment>
<feature type="compositionally biased region" description="Polar residues" evidence="2">
    <location>
        <begin position="848"/>
        <end position="861"/>
    </location>
</feature>
<dbReference type="InterPro" id="IPR029472">
    <property type="entry name" value="Copia-like_N"/>
</dbReference>
<dbReference type="Pfam" id="PF07727">
    <property type="entry name" value="RVT_2"/>
    <property type="match status" value="1"/>
</dbReference>
<dbReference type="InterPro" id="IPR013103">
    <property type="entry name" value="RVT_2"/>
</dbReference>
<dbReference type="GO" id="GO:0003676">
    <property type="term" value="F:nucleic acid binding"/>
    <property type="evidence" value="ECO:0007669"/>
    <property type="project" value="InterPro"/>
</dbReference>
<dbReference type="Proteomes" id="UP000694251">
    <property type="component" value="Chromosome 4"/>
</dbReference>
<dbReference type="GO" id="GO:0015074">
    <property type="term" value="P:DNA integration"/>
    <property type="evidence" value="ECO:0007669"/>
    <property type="project" value="InterPro"/>
</dbReference>
<dbReference type="OrthoDB" id="1936289at2759"/>
<dbReference type="InterPro" id="IPR001878">
    <property type="entry name" value="Znf_CCHC"/>
</dbReference>
<feature type="region of interest" description="Disordered" evidence="2">
    <location>
        <begin position="240"/>
        <end position="266"/>
    </location>
</feature>
<dbReference type="Pfam" id="PF00665">
    <property type="entry name" value="rve"/>
    <property type="match status" value="1"/>
</dbReference>
<evidence type="ECO:0000256" key="2">
    <source>
        <dbReference type="SAM" id="MobiDB-lite"/>
    </source>
</evidence>
<reference evidence="5 6" key="1">
    <citation type="submission" date="2020-12" db="EMBL/GenBank/DDBJ databases">
        <title>Concerted genomic and epigenomic changes stabilize Arabidopsis allopolyploids.</title>
        <authorList>
            <person name="Chen Z."/>
        </authorList>
    </citation>
    <scope>NUCLEOTIDE SEQUENCE [LARGE SCALE GENOMIC DNA]</scope>
    <source>
        <strain evidence="5">As9502</strain>
        <tissue evidence="5">Leaf</tissue>
    </source>
</reference>
<proteinExistence type="predicted"/>
<name>A0A8T2E7S4_ARASU</name>
<feature type="compositionally biased region" description="Low complexity" evidence="2">
    <location>
        <begin position="307"/>
        <end position="324"/>
    </location>
</feature>